<proteinExistence type="predicted"/>
<dbReference type="OrthoDB" id="417125at2759"/>
<dbReference type="STRING" id="1081103.A0A0B2WS03"/>
<dbReference type="RefSeq" id="XP_040677859.1">
    <property type="nucleotide sequence ID" value="XM_040824147.1"/>
</dbReference>
<dbReference type="AlphaFoldDB" id="A0A0B2WS03"/>
<dbReference type="Gene3D" id="3.40.50.150">
    <property type="entry name" value="Vaccinia Virus protein VP39"/>
    <property type="match status" value="1"/>
</dbReference>
<feature type="domain" description="Ribosomal RNA methyltransferase FtsJ" evidence="2">
    <location>
        <begin position="121"/>
        <end position="333"/>
    </location>
</feature>
<dbReference type="InterPro" id="IPR029063">
    <property type="entry name" value="SAM-dependent_MTases_sf"/>
</dbReference>
<dbReference type="HOGENOM" id="CLU_619761_0_0_1"/>
<feature type="region of interest" description="Disordered" evidence="1">
    <location>
        <begin position="417"/>
        <end position="442"/>
    </location>
</feature>
<keyword evidence="4" id="KW-1185">Reference proteome</keyword>
<keyword evidence="3" id="KW-0489">Methyltransferase</keyword>
<evidence type="ECO:0000313" key="4">
    <source>
        <dbReference type="Proteomes" id="UP000030816"/>
    </source>
</evidence>
<evidence type="ECO:0000313" key="3">
    <source>
        <dbReference type="EMBL" id="KHN96793.1"/>
    </source>
</evidence>
<organism evidence="3 4">
    <name type="scientific">Metarhizium album (strain ARSEF 1941)</name>
    <dbReference type="NCBI Taxonomy" id="1081103"/>
    <lineage>
        <taxon>Eukaryota</taxon>
        <taxon>Fungi</taxon>
        <taxon>Dikarya</taxon>
        <taxon>Ascomycota</taxon>
        <taxon>Pezizomycotina</taxon>
        <taxon>Sordariomycetes</taxon>
        <taxon>Hypocreomycetidae</taxon>
        <taxon>Hypocreales</taxon>
        <taxon>Clavicipitaceae</taxon>
        <taxon>Metarhizium</taxon>
    </lineage>
</organism>
<dbReference type="GeneID" id="63739804"/>
<reference evidence="3 4" key="1">
    <citation type="journal article" date="2014" name="Proc. Natl. Acad. Sci. U.S.A.">
        <title>Trajectory and genomic determinants of fungal-pathogen speciation and host adaptation.</title>
        <authorList>
            <person name="Hu X."/>
            <person name="Xiao G."/>
            <person name="Zheng P."/>
            <person name="Shang Y."/>
            <person name="Su Y."/>
            <person name="Zhang X."/>
            <person name="Liu X."/>
            <person name="Zhan S."/>
            <person name="St Leger R.J."/>
            <person name="Wang C."/>
        </authorList>
    </citation>
    <scope>NUCLEOTIDE SEQUENCE [LARGE SCALE GENOMIC DNA]</scope>
    <source>
        <strain evidence="3 4">ARSEF 1941</strain>
    </source>
</reference>
<feature type="region of interest" description="Disordered" evidence="1">
    <location>
        <begin position="186"/>
        <end position="208"/>
    </location>
</feature>
<sequence>MSDQTGTLVPPCTAAEKSAQPALTAEQVLRDYLKKNSPRYRELCEIRKEVIIQVCHNFVNGCLSSSPIPAFANQRQVSEDTAADEEYARRRFQKTVKPQTRQQKAYLDADYEACNDLNDYKQIFKILKASSDPSVLDMGIAQGGFAKSVLNRCGNVKVKGISMPSEEGGPSVLFKHKRLSVVFQNVGKPAGHPGESSAIPDKHPAAKPPTLETLLETDELYDLVFCHSKPVRGARSNQGSEGNEQPAEKEPGQSNIRGSWNKSRDCRRLRLAELVIGMEHLKDNGTMVVSMRKLDTLDTALLIKCFKGFSKVSLFKPEKSHQKTASSFLVAQNIRTRGEKAAQAIRAWNEEWQGMILKDAGVAAGGSEDCADEVVENARQLVQEFGKTLVNVTRVPCSVQARALRLFLEMAQKRSSRRAAHLNQKRRRRPLVVESVGSTAMP</sequence>
<dbReference type="EMBL" id="AZHE01000013">
    <property type="protein sequence ID" value="KHN96793.1"/>
    <property type="molecule type" value="Genomic_DNA"/>
</dbReference>
<name>A0A0B2WS03_METAS</name>
<accession>A0A0B2WS03</accession>
<evidence type="ECO:0000259" key="2">
    <source>
        <dbReference type="Pfam" id="PF01728"/>
    </source>
</evidence>
<dbReference type="GO" id="GO:0032259">
    <property type="term" value="P:methylation"/>
    <property type="evidence" value="ECO:0007669"/>
    <property type="project" value="UniProtKB-KW"/>
</dbReference>
<evidence type="ECO:0000256" key="1">
    <source>
        <dbReference type="SAM" id="MobiDB-lite"/>
    </source>
</evidence>
<feature type="region of interest" description="Disordered" evidence="1">
    <location>
        <begin position="232"/>
        <end position="261"/>
    </location>
</feature>
<feature type="compositionally biased region" description="Polar residues" evidence="1">
    <location>
        <begin position="252"/>
        <end position="261"/>
    </location>
</feature>
<dbReference type="GO" id="GO:0008168">
    <property type="term" value="F:methyltransferase activity"/>
    <property type="evidence" value="ECO:0007669"/>
    <property type="project" value="UniProtKB-KW"/>
</dbReference>
<dbReference type="Pfam" id="PF01728">
    <property type="entry name" value="FtsJ"/>
    <property type="match status" value="1"/>
</dbReference>
<keyword evidence="3" id="KW-0808">Transferase</keyword>
<gene>
    <name evidence="3" type="ORF">MAM_05349</name>
</gene>
<comment type="caution">
    <text evidence="3">The sequence shown here is derived from an EMBL/GenBank/DDBJ whole genome shotgun (WGS) entry which is preliminary data.</text>
</comment>
<dbReference type="InterPro" id="IPR002877">
    <property type="entry name" value="RNA_MeTrfase_FtsJ_dom"/>
</dbReference>
<dbReference type="Proteomes" id="UP000030816">
    <property type="component" value="Unassembled WGS sequence"/>
</dbReference>
<feature type="compositionally biased region" description="Basic residues" evidence="1">
    <location>
        <begin position="417"/>
        <end position="430"/>
    </location>
</feature>
<protein>
    <submittedName>
        <fullName evidence="3">FtsJ-like methyltransferase family protein</fullName>
    </submittedName>
</protein>